<protein>
    <submittedName>
        <fullName evidence="3">Cytochrome b561/ferric reductase transmembrane protein family</fullName>
    </submittedName>
</protein>
<feature type="transmembrane region" description="Helical" evidence="2">
    <location>
        <begin position="7"/>
        <end position="29"/>
    </location>
</feature>
<keyword evidence="4" id="KW-1185">Reference proteome</keyword>
<comment type="cofactor">
    <cofactor evidence="1">
        <name>heme b</name>
        <dbReference type="ChEBI" id="CHEBI:60344"/>
    </cofactor>
</comment>
<dbReference type="PANTHER" id="PTHR10106:SF15">
    <property type="entry name" value="TRANSMEMBRANE ASCORBATE FERRIREDUCTASE 3-RELATED"/>
    <property type="match status" value="1"/>
</dbReference>
<dbReference type="GO" id="GO:0016491">
    <property type="term" value="F:oxidoreductase activity"/>
    <property type="evidence" value="ECO:0007669"/>
    <property type="project" value="InterPro"/>
</dbReference>
<dbReference type="InterPro" id="IPR043205">
    <property type="entry name" value="CYB561/CYBRD1-like"/>
</dbReference>
<name>A0A7J6WBC3_THATH</name>
<dbReference type="Proteomes" id="UP000554482">
    <property type="component" value="Unassembled WGS sequence"/>
</dbReference>
<reference evidence="3 4" key="1">
    <citation type="submission" date="2020-06" db="EMBL/GenBank/DDBJ databases">
        <title>Transcriptomic and genomic resources for Thalictrum thalictroides and T. hernandezii: Facilitating candidate gene discovery in an emerging model plant lineage.</title>
        <authorList>
            <person name="Arias T."/>
            <person name="Riano-Pachon D.M."/>
            <person name="Di Stilio V.S."/>
        </authorList>
    </citation>
    <scope>NUCLEOTIDE SEQUENCE [LARGE SCALE GENOMIC DNA]</scope>
    <source>
        <strain evidence="4">cv. WT478/WT964</strain>
        <tissue evidence="3">Leaves</tissue>
    </source>
</reference>
<evidence type="ECO:0000313" key="3">
    <source>
        <dbReference type="EMBL" id="KAF5194611.1"/>
    </source>
</evidence>
<dbReference type="Gene3D" id="1.20.120.1770">
    <property type="match status" value="1"/>
</dbReference>
<organism evidence="3 4">
    <name type="scientific">Thalictrum thalictroides</name>
    <name type="common">Rue-anemone</name>
    <name type="synonym">Anemone thalictroides</name>
    <dbReference type="NCBI Taxonomy" id="46969"/>
    <lineage>
        <taxon>Eukaryota</taxon>
        <taxon>Viridiplantae</taxon>
        <taxon>Streptophyta</taxon>
        <taxon>Embryophyta</taxon>
        <taxon>Tracheophyta</taxon>
        <taxon>Spermatophyta</taxon>
        <taxon>Magnoliopsida</taxon>
        <taxon>Ranunculales</taxon>
        <taxon>Ranunculaceae</taxon>
        <taxon>Thalictroideae</taxon>
        <taxon>Thalictrum</taxon>
    </lineage>
</organism>
<evidence type="ECO:0000256" key="2">
    <source>
        <dbReference type="SAM" id="Phobius"/>
    </source>
</evidence>
<dbReference type="EMBL" id="JABWDY010018488">
    <property type="protein sequence ID" value="KAF5194611.1"/>
    <property type="molecule type" value="Genomic_DNA"/>
</dbReference>
<dbReference type="OrthoDB" id="1291423at2759"/>
<dbReference type="PANTHER" id="PTHR10106">
    <property type="entry name" value="CYTOCHROME B561-RELATED"/>
    <property type="match status" value="1"/>
</dbReference>
<evidence type="ECO:0000313" key="4">
    <source>
        <dbReference type="Proteomes" id="UP000554482"/>
    </source>
</evidence>
<keyword evidence="2 3" id="KW-0812">Transmembrane</keyword>
<keyword evidence="2" id="KW-0472">Membrane</keyword>
<feature type="transmembrane region" description="Helical" evidence="2">
    <location>
        <begin position="41"/>
        <end position="59"/>
    </location>
</feature>
<keyword evidence="2" id="KW-1133">Transmembrane helix</keyword>
<accession>A0A7J6WBC3</accession>
<proteinExistence type="predicted"/>
<sequence>MGSRVTMIAHLFGAMAIILMLVWCLHYRGGIDLDSDSNSDRIFNVHPFLMFFGFIFIAGEGNLDIGRMDIEDQYGTYASIALSIGRMDIQPSSQCQCKYSISC</sequence>
<comment type="caution">
    <text evidence="3">The sequence shown here is derived from an EMBL/GenBank/DDBJ whole genome shotgun (WGS) entry which is preliminary data.</text>
</comment>
<evidence type="ECO:0000256" key="1">
    <source>
        <dbReference type="ARBA" id="ARBA00001970"/>
    </source>
</evidence>
<dbReference type="AlphaFoldDB" id="A0A7J6WBC3"/>
<gene>
    <name evidence="3" type="ORF">FRX31_015804</name>
</gene>